<keyword evidence="2" id="KW-1185">Reference proteome</keyword>
<accession>A0A7J8HQY5</accession>
<dbReference type="Proteomes" id="UP000593571">
    <property type="component" value="Unassembled WGS sequence"/>
</dbReference>
<dbReference type="EMBL" id="JACASE010000004">
    <property type="protein sequence ID" value="KAF6474737.1"/>
    <property type="molecule type" value="Genomic_DNA"/>
</dbReference>
<name>A0A7J8HQY5_ROUAE</name>
<gene>
    <name evidence="1" type="ORF">HJG63_010907</name>
</gene>
<protein>
    <submittedName>
        <fullName evidence="1">Uncharacterized protein</fullName>
    </submittedName>
</protein>
<organism evidence="1 2">
    <name type="scientific">Rousettus aegyptiacus</name>
    <name type="common">Egyptian fruit bat</name>
    <name type="synonym">Pteropus aegyptiacus</name>
    <dbReference type="NCBI Taxonomy" id="9407"/>
    <lineage>
        <taxon>Eukaryota</taxon>
        <taxon>Metazoa</taxon>
        <taxon>Chordata</taxon>
        <taxon>Craniata</taxon>
        <taxon>Vertebrata</taxon>
        <taxon>Euteleostomi</taxon>
        <taxon>Mammalia</taxon>
        <taxon>Eutheria</taxon>
        <taxon>Laurasiatheria</taxon>
        <taxon>Chiroptera</taxon>
        <taxon>Yinpterochiroptera</taxon>
        <taxon>Pteropodoidea</taxon>
        <taxon>Pteropodidae</taxon>
        <taxon>Rousettinae</taxon>
        <taxon>Rousettus</taxon>
    </lineage>
</organism>
<reference evidence="1 2" key="1">
    <citation type="journal article" date="2020" name="Nature">
        <title>Six reference-quality genomes reveal evolution of bat adaptations.</title>
        <authorList>
            <person name="Jebb D."/>
            <person name="Huang Z."/>
            <person name="Pippel M."/>
            <person name="Hughes G.M."/>
            <person name="Lavrichenko K."/>
            <person name="Devanna P."/>
            <person name="Winkler S."/>
            <person name="Jermiin L.S."/>
            <person name="Skirmuntt E.C."/>
            <person name="Katzourakis A."/>
            <person name="Burkitt-Gray L."/>
            <person name="Ray D.A."/>
            <person name="Sullivan K.A.M."/>
            <person name="Roscito J.G."/>
            <person name="Kirilenko B.M."/>
            <person name="Davalos L.M."/>
            <person name="Corthals A.P."/>
            <person name="Power M.L."/>
            <person name="Jones G."/>
            <person name="Ransome R.D."/>
            <person name="Dechmann D.K.N."/>
            <person name="Locatelli A.G."/>
            <person name="Puechmaille S.J."/>
            <person name="Fedrigo O."/>
            <person name="Jarvis E.D."/>
            <person name="Hiller M."/>
            <person name="Vernes S.C."/>
            <person name="Myers E.W."/>
            <person name="Teeling E.C."/>
        </authorList>
    </citation>
    <scope>NUCLEOTIDE SEQUENCE [LARGE SCALE GENOMIC DNA]</scope>
    <source>
        <strain evidence="1">MRouAeg1</strain>
        <tissue evidence="1">Muscle</tissue>
    </source>
</reference>
<proteinExistence type="predicted"/>
<evidence type="ECO:0000313" key="1">
    <source>
        <dbReference type="EMBL" id="KAF6474737.1"/>
    </source>
</evidence>
<comment type="caution">
    <text evidence="1">The sequence shown here is derived from an EMBL/GenBank/DDBJ whole genome shotgun (WGS) entry which is preliminary data.</text>
</comment>
<evidence type="ECO:0000313" key="2">
    <source>
        <dbReference type="Proteomes" id="UP000593571"/>
    </source>
</evidence>
<sequence length="139" mass="15922">MRSLLTDPCSKLYRQLSFLFTWNQWVGPLCYVHATLESRNTILLLPYYSLARDMPWHISMTSFALCLTRDFIISISLTSQSKKRGGYPHLFSVSLTASGSCCLTEVLRWKPGSMLSFSKPQYCVFLLLFPSLADYFPSL</sequence>
<dbReference type="AlphaFoldDB" id="A0A7J8HQY5"/>